<dbReference type="EMBL" id="JACYWZ010000003">
    <property type="protein sequence ID" value="MBD8769553.1"/>
    <property type="molecule type" value="Genomic_DNA"/>
</dbReference>
<comment type="caution">
    <text evidence="5">The sequence shown here is derived from an EMBL/GenBank/DDBJ whole genome shotgun (WGS) entry which is preliminary data.</text>
</comment>
<dbReference type="PANTHER" id="PTHR35936:SF6">
    <property type="entry name" value="AMINO ACID ABC TRANSPORTER SUBSTRATE-BINDING PAAT FAMILY PROTEIN"/>
    <property type="match status" value="1"/>
</dbReference>
<evidence type="ECO:0000313" key="5">
    <source>
        <dbReference type="EMBL" id="MBD8769553.1"/>
    </source>
</evidence>
<protein>
    <submittedName>
        <fullName evidence="5">Transporter substrate-binding domain-containing protein</fullName>
    </submittedName>
</protein>
<name>A0ABR9BWT4_9PSED</name>
<proteinExistence type="inferred from homology"/>
<dbReference type="SMART" id="SM00062">
    <property type="entry name" value="PBPb"/>
    <property type="match status" value="1"/>
</dbReference>
<dbReference type="Pfam" id="PF00497">
    <property type="entry name" value="SBP_bac_3"/>
    <property type="match status" value="1"/>
</dbReference>
<accession>A0ABR9BWT4</accession>
<dbReference type="SUPFAM" id="SSF53850">
    <property type="entry name" value="Periplasmic binding protein-like II"/>
    <property type="match status" value="1"/>
</dbReference>
<feature type="signal peptide" evidence="3">
    <location>
        <begin position="1"/>
        <end position="25"/>
    </location>
</feature>
<comment type="similarity">
    <text evidence="1">Belongs to the bacterial solute-binding protein 3 family.</text>
</comment>
<dbReference type="Proteomes" id="UP000620025">
    <property type="component" value="Unassembled WGS sequence"/>
</dbReference>
<dbReference type="RefSeq" id="WP_192066887.1">
    <property type="nucleotide sequence ID" value="NZ_JACYWY010000001.1"/>
</dbReference>
<feature type="chain" id="PRO_5046816384" evidence="3">
    <location>
        <begin position="26"/>
        <end position="275"/>
    </location>
</feature>
<dbReference type="InterPro" id="IPR001638">
    <property type="entry name" value="Solute-binding_3/MltF_N"/>
</dbReference>
<dbReference type="Gene3D" id="3.40.190.10">
    <property type="entry name" value="Periplasmic binding protein-like II"/>
    <property type="match status" value="2"/>
</dbReference>
<keyword evidence="2 3" id="KW-0732">Signal</keyword>
<evidence type="ECO:0000313" key="6">
    <source>
        <dbReference type="Proteomes" id="UP000620025"/>
    </source>
</evidence>
<gene>
    <name evidence="5" type="ORF">IFT38_08355</name>
</gene>
<evidence type="ECO:0000256" key="1">
    <source>
        <dbReference type="ARBA" id="ARBA00010333"/>
    </source>
</evidence>
<reference evidence="5 6" key="1">
    <citation type="journal article" date="2020" name="FEMS Microbiol. Ecol.">
        <title>Temporal dynamics of bacterial communities during seed development and maturation.</title>
        <authorList>
            <person name="Chesneau G."/>
            <person name="Torres-Cortes G."/>
            <person name="Briand M."/>
            <person name="Darrasse A."/>
            <person name="Preveaux A."/>
            <person name="Marais C."/>
            <person name="Jacques M.A."/>
            <person name="Shade A."/>
            <person name="Barret M."/>
        </authorList>
    </citation>
    <scope>NUCLEOTIDE SEQUENCE [LARGE SCALE GENOMIC DNA]</scope>
    <source>
        <strain evidence="5 6">CFBP13599</strain>
    </source>
</reference>
<dbReference type="PANTHER" id="PTHR35936">
    <property type="entry name" value="MEMBRANE-BOUND LYTIC MUREIN TRANSGLYCOSYLASE F"/>
    <property type="match status" value="1"/>
</dbReference>
<sequence>MTRQGRLRRAGFCMVAALLPLAAQGAGKCERLVASGSPDAPPYLWRDPQDPERLIGVNAELLQQVATQIGVKVDILYAGKRSQALEEVRSGRMDLLVDAPLNVSELESLDYVHPALVPNDYLVWTLRSTPLTYRSLADLHGHAGAISAKARPTQAFATLAAEHLQLVSTDNLIQAFDKLVLGQVEYVIAGRYSGAAMAQAQGLGDRLQSSELPVDRPGLYLALSHDSACNDPWLRGQLAKKMTELTASGIPAEVFSRNVERWKVQQSLKPAVLPQ</sequence>
<keyword evidence="6" id="KW-1185">Reference proteome</keyword>
<evidence type="ECO:0000256" key="2">
    <source>
        <dbReference type="ARBA" id="ARBA00022729"/>
    </source>
</evidence>
<organism evidence="5 6">
    <name type="scientific">Pseudomonas coleopterorum</name>
    <dbReference type="NCBI Taxonomy" id="1605838"/>
    <lineage>
        <taxon>Bacteria</taxon>
        <taxon>Pseudomonadati</taxon>
        <taxon>Pseudomonadota</taxon>
        <taxon>Gammaproteobacteria</taxon>
        <taxon>Pseudomonadales</taxon>
        <taxon>Pseudomonadaceae</taxon>
        <taxon>Pseudomonas</taxon>
    </lineage>
</organism>
<evidence type="ECO:0000256" key="3">
    <source>
        <dbReference type="SAM" id="SignalP"/>
    </source>
</evidence>
<evidence type="ECO:0000259" key="4">
    <source>
        <dbReference type="SMART" id="SM00062"/>
    </source>
</evidence>
<feature type="domain" description="Solute-binding protein family 3/N-terminal" evidence="4">
    <location>
        <begin position="30"/>
        <end position="266"/>
    </location>
</feature>